<evidence type="ECO:0000256" key="12">
    <source>
        <dbReference type="ARBA" id="ARBA00030641"/>
    </source>
</evidence>
<dbReference type="InterPro" id="IPR027417">
    <property type="entry name" value="P-loop_NTPase"/>
</dbReference>
<dbReference type="EC" id="2.7.1.48" evidence="5 16"/>
<accession>A0A6A8MFJ4</accession>
<evidence type="ECO:0000256" key="10">
    <source>
        <dbReference type="ARBA" id="ARBA00022777"/>
    </source>
</evidence>
<evidence type="ECO:0000256" key="15">
    <source>
        <dbReference type="ARBA" id="ARBA00048909"/>
    </source>
</evidence>
<dbReference type="InterPro" id="IPR006083">
    <property type="entry name" value="PRK/URK"/>
</dbReference>
<dbReference type="HAMAP" id="MF_00551">
    <property type="entry name" value="Uridine_kinase"/>
    <property type="match status" value="1"/>
</dbReference>
<dbReference type="Pfam" id="PF00485">
    <property type="entry name" value="PRK"/>
    <property type="match status" value="1"/>
</dbReference>
<comment type="caution">
    <text evidence="19">The sequence shown here is derived from an EMBL/GenBank/DDBJ whole genome shotgun (WGS) entry which is preliminary data.</text>
</comment>
<proteinExistence type="inferred from homology"/>
<dbReference type="InterPro" id="IPR000764">
    <property type="entry name" value="Uridine_kinase-like"/>
</dbReference>
<dbReference type="GO" id="GO:0044211">
    <property type="term" value="P:CTP salvage"/>
    <property type="evidence" value="ECO:0007669"/>
    <property type="project" value="UniProtKB-UniRule"/>
</dbReference>
<name>A0A6A8MFJ4_9LACO</name>
<dbReference type="AlphaFoldDB" id="A0A6A8MFJ4"/>
<evidence type="ECO:0000256" key="4">
    <source>
        <dbReference type="ARBA" id="ARBA00005408"/>
    </source>
</evidence>
<evidence type="ECO:0000313" key="19">
    <source>
        <dbReference type="EMBL" id="MST87539.1"/>
    </source>
</evidence>
<comment type="catalytic activity">
    <reaction evidence="14 17">
        <text>cytidine + ATP = CMP + ADP + H(+)</text>
        <dbReference type="Rhea" id="RHEA:24674"/>
        <dbReference type="ChEBI" id="CHEBI:15378"/>
        <dbReference type="ChEBI" id="CHEBI:17562"/>
        <dbReference type="ChEBI" id="CHEBI:30616"/>
        <dbReference type="ChEBI" id="CHEBI:60377"/>
        <dbReference type="ChEBI" id="CHEBI:456216"/>
        <dbReference type="EC" id="2.7.1.48"/>
    </reaction>
</comment>
<dbReference type="EMBL" id="VUMX01000022">
    <property type="protein sequence ID" value="MST87539.1"/>
    <property type="molecule type" value="Genomic_DNA"/>
</dbReference>
<keyword evidence="20" id="KW-1185">Reference proteome</keyword>
<dbReference type="Gene3D" id="3.40.50.300">
    <property type="entry name" value="P-loop containing nucleotide triphosphate hydrolases"/>
    <property type="match status" value="1"/>
</dbReference>
<evidence type="ECO:0000256" key="9">
    <source>
        <dbReference type="ARBA" id="ARBA00022741"/>
    </source>
</evidence>
<sequence>MAERQKPLVIGIAGGSGSGKTTVAKAISKRLPADRVLILTEDAYYKDNSGLSMEERKAINYDHPNAYDTSYMIDQLKQLLNGQAIEMPTYNFNTLTRAKDTIHVEPADIIIVEGILVLASEELRQFMDVKLFVDADDDIRFIRRLQRDTQERGRSIDWIIAQYLATVKPSFNQFIEPSKKYADIIIPRGGENDVAIDMVSSKLLSIIRDHKRHERSEATMPAKPNPAK</sequence>
<comment type="pathway">
    <text evidence="3 16 17">Pyrimidine metabolism; CTP biosynthesis via salvage pathway; CTP from cytidine: step 1/3.</text>
</comment>
<comment type="pathway">
    <text evidence="2 16 17">Pyrimidine metabolism; UMP biosynthesis via salvage pathway; UMP from uridine: step 1/1.</text>
</comment>
<comment type="catalytic activity">
    <reaction evidence="15 16 17">
        <text>uridine + ATP = UMP + ADP + H(+)</text>
        <dbReference type="Rhea" id="RHEA:16825"/>
        <dbReference type="ChEBI" id="CHEBI:15378"/>
        <dbReference type="ChEBI" id="CHEBI:16704"/>
        <dbReference type="ChEBI" id="CHEBI:30616"/>
        <dbReference type="ChEBI" id="CHEBI:57865"/>
        <dbReference type="ChEBI" id="CHEBI:456216"/>
        <dbReference type="EC" id="2.7.1.48"/>
    </reaction>
</comment>
<dbReference type="OrthoDB" id="9777642at2"/>
<dbReference type="GO" id="GO:0004849">
    <property type="term" value="F:uridine kinase activity"/>
    <property type="evidence" value="ECO:0007669"/>
    <property type="project" value="UniProtKB-UniRule"/>
</dbReference>
<evidence type="ECO:0000256" key="5">
    <source>
        <dbReference type="ARBA" id="ARBA00012137"/>
    </source>
</evidence>
<evidence type="ECO:0000313" key="20">
    <source>
        <dbReference type="Proteomes" id="UP000438120"/>
    </source>
</evidence>
<dbReference type="NCBIfam" id="NF004018">
    <property type="entry name" value="PRK05480.1"/>
    <property type="match status" value="1"/>
</dbReference>
<dbReference type="SUPFAM" id="SSF52540">
    <property type="entry name" value="P-loop containing nucleoside triphosphate hydrolases"/>
    <property type="match status" value="1"/>
</dbReference>
<feature type="binding site" evidence="16">
    <location>
        <begin position="14"/>
        <end position="21"/>
    </location>
    <ligand>
        <name>ATP</name>
        <dbReference type="ChEBI" id="CHEBI:30616"/>
    </ligand>
</feature>
<gene>
    <name evidence="16" type="primary">udk</name>
    <name evidence="19" type="ORF">FYJ62_07860</name>
</gene>
<dbReference type="GO" id="GO:0005524">
    <property type="term" value="F:ATP binding"/>
    <property type="evidence" value="ECO:0007669"/>
    <property type="project" value="UniProtKB-UniRule"/>
</dbReference>
<keyword evidence="9 16" id="KW-0547">Nucleotide-binding</keyword>
<dbReference type="UniPathway" id="UPA00579">
    <property type="reaction ID" value="UER00640"/>
</dbReference>
<evidence type="ECO:0000256" key="13">
    <source>
        <dbReference type="ARBA" id="ARBA00031452"/>
    </source>
</evidence>
<evidence type="ECO:0000256" key="8">
    <source>
        <dbReference type="ARBA" id="ARBA00022679"/>
    </source>
</evidence>
<evidence type="ECO:0000256" key="11">
    <source>
        <dbReference type="ARBA" id="ARBA00022840"/>
    </source>
</evidence>
<dbReference type="PANTHER" id="PTHR10285">
    <property type="entry name" value="URIDINE KINASE"/>
    <property type="match status" value="1"/>
</dbReference>
<dbReference type="InterPro" id="IPR003593">
    <property type="entry name" value="AAA+_ATPase"/>
</dbReference>
<keyword evidence="10 16" id="KW-0418">Kinase</keyword>
<dbReference type="NCBIfam" id="TIGR00235">
    <property type="entry name" value="udk"/>
    <property type="match status" value="1"/>
</dbReference>
<keyword evidence="11 16" id="KW-0067">ATP-binding</keyword>
<evidence type="ECO:0000256" key="16">
    <source>
        <dbReference type="HAMAP-Rule" id="MF_00551"/>
    </source>
</evidence>
<dbReference type="InterPro" id="IPR026008">
    <property type="entry name" value="Uridine_kinase"/>
</dbReference>
<comment type="subcellular location">
    <subcellularLocation>
        <location evidence="1 16 17">Cytoplasm</location>
    </subcellularLocation>
</comment>
<dbReference type="Proteomes" id="UP000438120">
    <property type="component" value="Unassembled WGS sequence"/>
</dbReference>
<evidence type="ECO:0000256" key="7">
    <source>
        <dbReference type="ARBA" id="ARBA00022490"/>
    </source>
</evidence>
<protein>
    <recommendedName>
        <fullName evidence="6 16">Uridine kinase</fullName>
        <ecNumber evidence="5 16">2.7.1.48</ecNumber>
    </recommendedName>
    <alternativeName>
        <fullName evidence="12 16">Cytidine monophosphokinase</fullName>
    </alternativeName>
    <alternativeName>
        <fullName evidence="13 16">Uridine monophosphokinase</fullName>
    </alternativeName>
</protein>
<evidence type="ECO:0000256" key="6">
    <source>
        <dbReference type="ARBA" id="ARBA00021478"/>
    </source>
</evidence>
<dbReference type="CDD" id="cd02023">
    <property type="entry name" value="UMPK"/>
    <property type="match status" value="1"/>
</dbReference>
<evidence type="ECO:0000256" key="1">
    <source>
        <dbReference type="ARBA" id="ARBA00004496"/>
    </source>
</evidence>
<evidence type="ECO:0000256" key="2">
    <source>
        <dbReference type="ARBA" id="ARBA00004690"/>
    </source>
</evidence>
<dbReference type="GO" id="GO:0005737">
    <property type="term" value="C:cytoplasm"/>
    <property type="evidence" value="ECO:0007669"/>
    <property type="project" value="UniProtKB-SubCell"/>
</dbReference>
<feature type="domain" description="AAA+ ATPase" evidence="18">
    <location>
        <begin position="6"/>
        <end position="151"/>
    </location>
</feature>
<reference evidence="19 20" key="1">
    <citation type="submission" date="2019-08" db="EMBL/GenBank/DDBJ databases">
        <title>In-depth cultivation of the pig gut microbiome towards novel bacterial diversity and tailored functional studies.</title>
        <authorList>
            <person name="Wylensek D."/>
            <person name="Hitch T.C.A."/>
            <person name="Clavel T."/>
        </authorList>
    </citation>
    <scope>NUCLEOTIDE SEQUENCE [LARGE SCALE GENOMIC DNA]</scope>
    <source>
        <strain evidence="19 20">Bifido-178-WT-2B</strain>
    </source>
</reference>
<organism evidence="19 20">
    <name type="scientific">Lactobacillus porci</name>
    <dbReference type="NCBI Taxonomy" id="2012477"/>
    <lineage>
        <taxon>Bacteria</taxon>
        <taxon>Bacillati</taxon>
        <taxon>Bacillota</taxon>
        <taxon>Bacilli</taxon>
        <taxon>Lactobacillales</taxon>
        <taxon>Lactobacillaceae</taxon>
        <taxon>Lactobacillus</taxon>
    </lineage>
</organism>
<evidence type="ECO:0000256" key="17">
    <source>
        <dbReference type="RuleBase" id="RU003825"/>
    </source>
</evidence>
<evidence type="ECO:0000259" key="18">
    <source>
        <dbReference type="SMART" id="SM00382"/>
    </source>
</evidence>
<dbReference type="GO" id="GO:0044206">
    <property type="term" value="P:UMP salvage"/>
    <property type="evidence" value="ECO:0007669"/>
    <property type="project" value="UniProtKB-UniRule"/>
</dbReference>
<keyword evidence="7 16" id="KW-0963">Cytoplasm</keyword>
<dbReference type="PRINTS" id="PR00988">
    <property type="entry name" value="URIDINKINASE"/>
</dbReference>
<evidence type="ECO:0000256" key="3">
    <source>
        <dbReference type="ARBA" id="ARBA00004784"/>
    </source>
</evidence>
<dbReference type="GO" id="GO:0043771">
    <property type="term" value="F:cytidine kinase activity"/>
    <property type="evidence" value="ECO:0007669"/>
    <property type="project" value="RHEA"/>
</dbReference>
<dbReference type="RefSeq" id="WP_154549146.1">
    <property type="nucleotide sequence ID" value="NZ_VUMX01000022.1"/>
</dbReference>
<comment type="similarity">
    <text evidence="4 16 17">Belongs to the uridine kinase family.</text>
</comment>
<dbReference type="SMART" id="SM00382">
    <property type="entry name" value="AAA"/>
    <property type="match status" value="1"/>
</dbReference>
<evidence type="ECO:0000256" key="14">
    <source>
        <dbReference type="ARBA" id="ARBA00047436"/>
    </source>
</evidence>
<keyword evidence="8 16" id="KW-0808">Transferase</keyword>
<dbReference type="UniPathway" id="UPA00574">
    <property type="reaction ID" value="UER00637"/>
</dbReference>